<organism evidence="1">
    <name type="scientific">Anguilla anguilla</name>
    <name type="common">European freshwater eel</name>
    <name type="synonym">Muraena anguilla</name>
    <dbReference type="NCBI Taxonomy" id="7936"/>
    <lineage>
        <taxon>Eukaryota</taxon>
        <taxon>Metazoa</taxon>
        <taxon>Chordata</taxon>
        <taxon>Craniata</taxon>
        <taxon>Vertebrata</taxon>
        <taxon>Euteleostomi</taxon>
        <taxon>Actinopterygii</taxon>
        <taxon>Neopterygii</taxon>
        <taxon>Teleostei</taxon>
        <taxon>Anguilliformes</taxon>
        <taxon>Anguillidae</taxon>
        <taxon>Anguilla</taxon>
    </lineage>
</organism>
<reference evidence="1" key="1">
    <citation type="submission" date="2014-11" db="EMBL/GenBank/DDBJ databases">
        <authorList>
            <person name="Amaro Gonzalez C."/>
        </authorList>
    </citation>
    <scope>NUCLEOTIDE SEQUENCE</scope>
</reference>
<reference evidence="1" key="2">
    <citation type="journal article" date="2015" name="Fish Shellfish Immunol.">
        <title>Early steps in the European eel (Anguilla anguilla)-Vibrio vulnificus interaction in the gills: Role of the RtxA13 toxin.</title>
        <authorList>
            <person name="Callol A."/>
            <person name="Pajuelo D."/>
            <person name="Ebbesson L."/>
            <person name="Teles M."/>
            <person name="MacKenzie S."/>
            <person name="Amaro C."/>
        </authorList>
    </citation>
    <scope>NUCLEOTIDE SEQUENCE</scope>
</reference>
<protein>
    <submittedName>
        <fullName evidence="1">Uncharacterized protein</fullName>
    </submittedName>
</protein>
<evidence type="ECO:0000313" key="1">
    <source>
        <dbReference type="EMBL" id="JAH96004.1"/>
    </source>
</evidence>
<name>A0A0E9X084_ANGAN</name>
<dbReference type="EMBL" id="GBXM01012573">
    <property type="protein sequence ID" value="JAH96004.1"/>
    <property type="molecule type" value="Transcribed_RNA"/>
</dbReference>
<sequence length="48" mass="5771">MVSLLHHQRTVLQTCIQYVHTYKVSVNVWPHKCKSIHYDFSIHVIHGW</sequence>
<dbReference type="AlphaFoldDB" id="A0A0E9X084"/>
<proteinExistence type="predicted"/>
<accession>A0A0E9X084</accession>